<dbReference type="PANTHER" id="PTHR37625">
    <property type="entry name" value="OUTER MEMBRANE LIPOPROTEIN-RELATED"/>
    <property type="match status" value="1"/>
</dbReference>
<dbReference type="NCBIfam" id="TIGR03352">
    <property type="entry name" value="VI_chp_3"/>
    <property type="match status" value="1"/>
</dbReference>
<sequence length="180" mass="19646">MKMAITAGKVISVCAALAATVLLNGCGLTQTVSEGTKSVATSIFYKQVRTLHLDIRARAALNTREDGIPLPVVLRIYQLKDRKAFDSADYPALFAGDGQVVNADLLAEKDIRLKPGEAAQVDMPMEETAQYVAVAAMFLAPDQPRNTWRVVIPRKDLDPDKARLIEAGDNRLTLLPVKEK</sequence>
<dbReference type="InterPro" id="IPR017734">
    <property type="entry name" value="T6SS_SciN"/>
</dbReference>
<comment type="caution">
    <text evidence="2">The sequence shown here is derived from an EMBL/GenBank/DDBJ whole genome shotgun (WGS) entry which is preliminary data.</text>
</comment>
<proteinExistence type="predicted"/>
<dbReference type="EMBL" id="VOUQ01000020">
    <property type="protein sequence ID" value="TXE26740.1"/>
    <property type="molecule type" value="Genomic_DNA"/>
</dbReference>
<feature type="chain" id="PRO_5022697640" evidence="1">
    <location>
        <begin position="19"/>
        <end position="180"/>
    </location>
</feature>
<dbReference type="Proteomes" id="UP000321126">
    <property type="component" value="Unassembled WGS sequence"/>
</dbReference>
<evidence type="ECO:0000256" key="1">
    <source>
        <dbReference type="SAM" id="SignalP"/>
    </source>
</evidence>
<gene>
    <name evidence="2" type="primary">tssJ</name>
    <name evidence="2" type="ORF">FOT62_23010</name>
</gene>
<keyword evidence="2" id="KW-0449">Lipoprotein</keyword>
<accession>A0A5C7BRX7</accession>
<name>A0A5C7BRX7_SERMA</name>
<keyword evidence="1" id="KW-0732">Signal</keyword>
<dbReference type="InterPro" id="IPR038706">
    <property type="entry name" value="Type_VI_SciN-like_sf"/>
</dbReference>
<reference evidence="2 3" key="1">
    <citation type="submission" date="2019-07" db="EMBL/GenBank/DDBJ databases">
        <title>Serratia strains were isolated from fresh produce.</title>
        <authorList>
            <person name="Cho G.-S."/>
            <person name="Stein M."/>
            <person name="Lee W."/>
            <person name="Suh S.H."/>
            <person name="Franz C.M.A.P."/>
        </authorList>
    </citation>
    <scope>NUCLEOTIDE SEQUENCE [LARGE SCALE GENOMIC DNA]</scope>
    <source>
        <strain evidence="2 3">S16</strain>
    </source>
</reference>
<dbReference type="AlphaFoldDB" id="A0A5C7BRX7"/>
<protein>
    <submittedName>
        <fullName evidence="2">Type VI secretion system lipoprotein TssJ</fullName>
    </submittedName>
</protein>
<evidence type="ECO:0000313" key="2">
    <source>
        <dbReference type="EMBL" id="TXE26740.1"/>
    </source>
</evidence>
<evidence type="ECO:0000313" key="3">
    <source>
        <dbReference type="Proteomes" id="UP000321126"/>
    </source>
</evidence>
<feature type="signal peptide" evidence="1">
    <location>
        <begin position="1"/>
        <end position="18"/>
    </location>
</feature>
<dbReference type="Gene3D" id="2.60.40.4150">
    <property type="entry name" value="Type VI secretion system, lipoprotein SciN"/>
    <property type="match status" value="1"/>
</dbReference>
<dbReference type="Pfam" id="PF12790">
    <property type="entry name" value="T6SS-SciN"/>
    <property type="match status" value="1"/>
</dbReference>
<organism evidence="2 3">
    <name type="scientific">Serratia marcescens</name>
    <dbReference type="NCBI Taxonomy" id="615"/>
    <lineage>
        <taxon>Bacteria</taxon>
        <taxon>Pseudomonadati</taxon>
        <taxon>Pseudomonadota</taxon>
        <taxon>Gammaproteobacteria</taxon>
        <taxon>Enterobacterales</taxon>
        <taxon>Yersiniaceae</taxon>
        <taxon>Serratia</taxon>
    </lineage>
</organism>
<dbReference type="PANTHER" id="PTHR37625:SF4">
    <property type="entry name" value="OUTER MEMBRANE LIPOPROTEIN"/>
    <property type="match status" value="1"/>
</dbReference>